<dbReference type="Gene3D" id="1.10.10.10">
    <property type="entry name" value="Winged helix-like DNA-binding domain superfamily/Winged helix DNA-binding domain"/>
    <property type="match status" value="1"/>
</dbReference>
<evidence type="ECO:0000256" key="1">
    <source>
        <dbReference type="ARBA" id="ARBA00022553"/>
    </source>
</evidence>
<dbReference type="Proteomes" id="UP000444316">
    <property type="component" value="Unassembled WGS sequence"/>
</dbReference>
<evidence type="ECO:0000313" key="7">
    <source>
        <dbReference type="Proteomes" id="UP000444316"/>
    </source>
</evidence>
<gene>
    <name evidence="6" type="ORF">GTP23_18590</name>
</gene>
<dbReference type="AlphaFoldDB" id="A0A845I5S4"/>
<dbReference type="Pfam" id="PF00072">
    <property type="entry name" value="Response_reg"/>
    <property type="match status" value="1"/>
</dbReference>
<dbReference type="GO" id="GO:0003677">
    <property type="term" value="F:DNA binding"/>
    <property type="evidence" value="ECO:0007669"/>
    <property type="project" value="UniProtKB-KW"/>
</dbReference>
<dbReference type="PANTHER" id="PTHR45566:SF2">
    <property type="entry name" value="NARL SUBFAMILY"/>
    <property type="match status" value="1"/>
</dbReference>
<feature type="modified residue" description="4-aspartylphosphate" evidence="3">
    <location>
        <position position="56"/>
    </location>
</feature>
<dbReference type="GO" id="GO:0006355">
    <property type="term" value="P:regulation of DNA-templated transcription"/>
    <property type="evidence" value="ECO:0007669"/>
    <property type="project" value="InterPro"/>
</dbReference>
<dbReference type="CDD" id="cd17535">
    <property type="entry name" value="REC_NarL-like"/>
    <property type="match status" value="1"/>
</dbReference>
<sequence length="205" mass="21510">MNCSILLIDDHALFRAGLRLMLTNALSDAEIREAASLDEALAGGRRSVAPQLILLDIQLPGLNGLDGMTLLARQWPDCPVVVLSADSSVSTERSAMERGAHSFLSKAAPAPQFLETVRTALAGQRPAPASNAAPAEQGDSASRLTARQCEVLALLCQGLSNKLIGQRLHLSENTVRGHVQAILAALGVSSRAEAAFAARTRGLVG</sequence>
<keyword evidence="7" id="KW-1185">Reference proteome</keyword>
<evidence type="ECO:0000259" key="5">
    <source>
        <dbReference type="PROSITE" id="PS50110"/>
    </source>
</evidence>
<dbReference type="InterPro" id="IPR001789">
    <property type="entry name" value="Sig_transdc_resp-reg_receiver"/>
</dbReference>
<dbReference type="InterPro" id="IPR036388">
    <property type="entry name" value="WH-like_DNA-bd_sf"/>
</dbReference>
<dbReference type="InterPro" id="IPR016032">
    <property type="entry name" value="Sig_transdc_resp-reg_C-effctor"/>
</dbReference>
<name>A0A845I5S4_9BURK</name>
<dbReference type="SUPFAM" id="SSF52172">
    <property type="entry name" value="CheY-like"/>
    <property type="match status" value="1"/>
</dbReference>
<keyword evidence="1 3" id="KW-0597">Phosphoprotein</keyword>
<dbReference type="Gene3D" id="3.40.50.2300">
    <property type="match status" value="1"/>
</dbReference>
<dbReference type="RefSeq" id="WP_161036483.1">
    <property type="nucleotide sequence ID" value="NZ_WWCL01000004.1"/>
</dbReference>
<proteinExistence type="predicted"/>
<dbReference type="PROSITE" id="PS50110">
    <property type="entry name" value="RESPONSE_REGULATORY"/>
    <property type="match status" value="1"/>
</dbReference>
<dbReference type="SUPFAM" id="SSF46894">
    <property type="entry name" value="C-terminal effector domain of the bipartite response regulators"/>
    <property type="match status" value="1"/>
</dbReference>
<dbReference type="GO" id="GO:0000160">
    <property type="term" value="P:phosphorelay signal transduction system"/>
    <property type="evidence" value="ECO:0007669"/>
    <property type="project" value="InterPro"/>
</dbReference>
<dbReference type="PROSITE" id="PS50043">
    <property type="entry name" value="HTH_LUXR_2"/>
    <property type="match status" value="1"/>
</dbReference>
<evidence type="ECO:0000313" key="6">
    <source>
        <dbReference type="EMBL" id="MYN47056.1"/>
    </source>
</evidence>
<comment type="caution">
    <text evidence="6">The sequence shown here is derived from an EMBL/GenBank/DDBJ whole genome shotgun (WGS) entry which is preliminary data.</text>
</comment>
<feature type="domain" description="Response regulatory" evidence="5">
    <location>
        <begin position="4"/>
        <end position="121"/>
    </location>
</feature>
<dbReference type="PRINTS" id="PR00038">
    <property type="entry name" value="HTHLUXR"/>
</dbReference>
<feature type="domain" description="HTH luxR-type" evidence="4">
    <location>
        <begin position="137"/>
        <end position="202"/>
    </location>
</feature>
<dbReference type="InterPro" id="IPR000792">
    <property type="entry name" value="Tscrpt_reg_LuxR_C"/>
</dbReference>
<evidence type="ECO:0000259" key="4">
    <source>
        <dbReference type="PROSITE" id="PS50043"/>
    </source>
</evidence>
<dbReference type="SMART" id="SM00421">
    <property type="entry name" value="HTH_LUXR"/>
    <property type="match status" value="1"/>
</dbReference>
<organism evidence="6 7">
    <name type="scientific">Duganella fentianensis</name>
    <dbReference type="NCBI Taxonomy" id="2692177"/>
    <lineage>
        <taxon>Bacteria</taxon>
        <taxon>Pseudomonadati</taxon>
        <taxon>Pseudomonadota</taxon>
        <taxon>Betaproteobacteria</taxon>
        <taxon>Burkholderiales</taxon>
        <taxon>Oxalobacteraceae</taxon>
        <taxon>Telluria group</taxon>
        <taxon>Duganella</taxon>
    </lineage>
</organism>
<dbReference type="InterPro" id="IPR011006">
    <property type="entry name" value="CheY-like_superfamily"/>
</dbReference>
<dbReference type="PANTHER" id="PTHR45566">
    <property type="entry name" value="HTH-TYPE TRANSCRIPTIONAL REGULATOR YHJB-RELATED"/>
    <property type="match status" value="1"/>
</dbReference>
<keyword evidence="2" id="KW-0238">DNA-binding</keyword>
<dbReference type="CDD" id="cd06170">
    <property type="entry name" value="LuxR_C_like"/>
    <property type="match status" value="1"/>
</dbReference>
<reference evidence="6" key="1">
    <citation type="submission" date="2019-12" db="EMBL/GenBank/DDBJ databases">
        <title>Novel species isolated from a subtropical stream in China.</title>
        <authorList>
            <person name="Lu H."/>
        </authorList>
    </citation>
    <scope>NUCLEOTIDE SEQUENCE [LARGE SCALE GENOMIC DNA]</scope>
    <source>
        <strain evidence="6">FT93W</strain>
    </source>
</reference>
<protein>
    <submittedName>
        <fullName evidence="6">Response regulator</fullName>
    </submittedName>
</protein>
<accession>A0A845I5S4</accession>
<dbReference type="InterPro" id="IPR058245">
    <property type="entry name" value="NreC/VraR/RcsB-like_REC"/>
</dbReference>
<dbReference type="SMART" id="SM00448">
    <property type="entry name" value="REC"/>
    <property type="match status" value="1"/>
</dbReference>
<evidence type="ECO:0000256" key="2">
    <source>
        <dbReference type="ARBA" id="ARBA00023125"/>
    </source>
</evidence>
<dbReference type="InterPro" id="IPR051015">
    <property type="entry name" value="EvgA-like"/>
</dbReference>
<evidence type="ECO:0000256" key="3">
    <source>
        <dbReference type="PROSITE-ProRule" id="PRU00169"/>
    </source>
</evidence>
<dbReference type="Pfam" id="PF00196">
    <property type="entry name" value="GerE"/>
    <property type="match status" value="1"/>
</dbReference>
<dbReference type="EMBL" id="WWCL01000004">
    <property type="protein sequence ID" value="MYN47056.1"/>
    <property type="molecule type" value="Genomic_DNA"/>
</dbReference>